<keyword evidence="2" id="KW-1185">Reference proteome</keyword>
<name>A0AAD5QRA2_PARTN</name>
<evidence type="ECO:0000313" key="1">
    <source>
        <dbReference type="EMBL" id="KAJ1359427.1"/>
    </source>
</evidence>
<proteinExistence type="predicted"/>
<gene>
    <name evidence="1" type="ORF">KIN20_018152</name>
</gene>
<protein>
    <submittedName>
        <fullName evidence="1">Uncharacterized protein</fullName>
    </submittedName>
</protein>
<dbReference type="EMBL" id="JAHQIW010003611">
    <property type="protein sequence ID" value="KAJ1359427.1"/>
    <property type="molecule type" value="Genomic_DNA"/>
</dbReference>
<comment type="caution">
    <text evidence="1">The sequence shown here is derived from an EMBL/GenBank/DDBJ whole genome shotgun (WGS) entry which is preliminary data.</text>
</comment>
<accession>A0AAD5QRA2</accession>
<organism evidence="1 2">
    <name type="scientific">Parelaphostrongylus tenuis</name>
    <name type="common">Meningeal worm</name>
    <dbReference type="NCBI Taxonomy" id="148309"/>
    <lineage>
        <taxon>Eukaryota</taxon>
        <taxon>Metazoa</taxon>
        <taxon>Ecdysozoa</taxon>
        <taxon>Nematoda</taxon>
        <taxon>Chromadorea</taxon>
        <taxon>Rhabditida</taxon>
        <taxon>Rhabditina</taxon>
        <taxon>Rhabditomorpha</taxon>
        <taxon>Strongyloidea</taxon>
        <taxon>Metastrongylidae</taxon>
        <taxon>Parelaphostrongylus</taxon>
    </lineage>
</organism>
<dbReference type="AlphaFoldDB" id="A0AAD5QRA2"/>
<reference evidence="1" key="1">
    <citation type="submission" date="2021-06" db="EMBL/GenBank/DDBJ databases">
        <title>Parelaphostrongylus tenuis whole genome reference sequence.</title>
        <authorList>
            <person name="Garwood T.J."/>
            <person name="Larsen P.A."/>
            <person name="Fountain-Jones N.M."/>
            <person name="Garbe J.R."/>
            <person name="Macchietto M.G."/>
            <person name="Kania S.A."/>
            <person name="Gerhold R.W."/>
            <person name="Richards J.E."/>
            <person name="Wolf T.M."/>
        </authorList>
    </citation>
    <scope>NUCLEOTIDE SEQUENCE</scope>
    <source>
        <strain evidence="1">MNPRO001-30</strain>
        <tissue evidence="1">Meninges</tissue>
    </source>
</reference>
<evidence type="ECO:0000313" key="2">
    <source>
        <dbReference type="Proteomes" id="UP001196413"/>
    </source>
</evidence>
<sequence length="93" mass="10886">MKEEQSADGHCRILHITQCNRLRILFRLKSEVVTGNHHHLSYNDQMFSVISEVMRSHVSVPLPVPIDAQTQRSMVKLQPDRIIFATDFVFRKR</sequence>
<dbReference type="Proteomes" id="UP001196413">
    <property type="component" value="Unassembled WGS sequence"/>
</dbReference>